<gene>
    <name evidence="9" type="ORF">Rsub_07214</name>
</gene>
<accession>A0A2V0P965</accession>
<dbReference type="PROSITE" id="PS50294">
    <property type="entry name" value="WD_REPEATS_REGION"/>
    <property type="match status" value="1"/>
</dbReference>
<dbReference type="PROSITE" id="PS00678">
    <property type="entry name" value="WD_REPEATS_1"/>
    <property type="match status" value="1"/>
</dbReference>
<dbReference type="Proteomes" id="UP000247498">
    <property type="component" value="Unassembled WGS sequence"/>
</dbReference>
<feature type="domain" description="BING4 C-terminal" evidence="8">
    <location>
        <begin position="344"/>
        <end position="423"/>
    </location>
</feature>
<dbReference type="PANTHER" id="PTHR14085:SF3">
    <property type="entry name" value="WD REPEAT-CONTAINING PROTEIN 46"/>
    <property type="match status" value="1"/>
</dbReference>
<keyword evidence="4" id="KW-0677">Repeat</keyword>
<dbReference type="OrthoDB" id="10251154at2759"/>
<dbReference type="Pfam" id="PF00400">
    <property type="entry name" value="WD40"/>
    <property type="match status" value="1"/>
</dbReference>
<dbReference type="PROSITE" id="PS50082">
    <property type="entry name" value="WD_REPEATS_2"/>
    <property type="match status" value="1"/>
</dbReference>
<evidence type="ECO:0000256" key="2">
    <source>
        <dbReference type="ARBA" id="ARBA00022552"/>
    </source>
</evidence>
<evidence type="ECO:0000256" key="7">
    <source>
        <dbReference type="SAM" id="MobiDB-lite"/>
    </source>
</evidence>
<dbReference type="SMART" id="SM01033">
    <property type="entry name" value="BING4CT"/>
    <property type="match status" value="1"/>
</dbReference>
<feature type="repeat" description="WD" evidence="6">
    <location>
        <begin position="263"/>
        <end position="304"/>
    </location>
</feature>
<sequence length="525" mass="57738">MEAAPTEPPPGDAAQKKRKRPKPDAYLASIGDRKLKGRLRHTENLIAQSSKAAAKIGEWLAPAEAGTLEAEGVEETWQFQQQDIAAAVGAGARSKAFDLVLPELGPYSAAYTRSGRHLVLGGRKGHLAVMEWQRQRLTCEVQVAETTRAVTFLHNELFWAAAQKKYVYIYDKRGLEVHCLRDHTAPAALEFLPHHFLLASVGEAGLLTYQDTSHGAIVAQHRTRLGPCAVMRQNPHNGVLCLGHAAGTVTMWTPNITTPVVKMLCHRGAVTAVAVDPTGHQLVTAGVDCQVKVWDVRTFKPLHAYFANAPATSLDVSQRGMLAVGQGRRLQVWNDALASKARSPYLTHALPTGGVASLRFCPFEDVLGAGAAGGFSSVLVPGAGEPNVDSFLANPYASRKERQEAEVTALMDKLQPETIVLDPDSIGKLLREPSQVAKERRAAEDEANRARRREREETADEKARMKGKNKPSRRQRRKQSNVIEEKRPAMLARMREEEERTRAAAAEEKQKRVEAVPRALQRFAR</sequence>
<dbReference type="SUPFAM" id="SSF50978">
    <property type="entry name" value="WD40 repeat-like"/>
    <property type="match status" value="1"/>
</dbReference>
<dbReference type="InterPro" id="IPR015943">
    <property type="entry name" value="WD40/YVTN_repeat-like_dom_sf"/>
</dbReference>
<dbReference type="InParanoid" id="A0A2V0P965"/>
<protein>
    <recommendedName>
        <fullName evidence="8">BING4 C-terminal domain-containing protein</fullName>
    </recommendedName>
</protein>
<dbReference type="PANTHER" id="PTHR14085">
    <property type="entry name" value="WD-REPEAT PROTEIN BING4"/>
    <property type="match status" value="1"/>
</dbReference>
<comment type="caution">
    <text evidence="9">The sequence shown here is derived from an EMBL/GenBank/DDBJ whole genome shotgun (WGS) entry which is preliminary data.</text>
</comment>
<feature type="region of interest" description="Disordered" evidence="7">
    <location>
        <begin position="433"/>
        <end position="525"/>
    </location>
</feature>
<evidence type="ECO:0000313" key="9">
    <source>
        <dbReference type="EMBL" id="GBF94400.1"/>
    </source>
</evidence>
<name>A0A2V0P965_9CHLO</name>
<evidence type="ECO:0000256" key="6">
    <source>
        <dbReference type="PROSITE-ProRule" id="PRU00221"/>
    </source>
</evidence>
<dbReference type="STRING" id="307507.A0A2V0P965"/>
<dbReference type="EMBL" id="BDRX01000051">
    <property type="protein sequence ID" value="GBF94400.1"/>
    <property type="molecule type" value="Genomic_DNA"/>
</dbReference>
<dbReference type="GO" id="GO:0030686">
    <property type="term" value="C:90S preribosome"/>
    <property type="evidence" value="ECO:0007669"/>
    <property type="project" value="TreeGrafter"/>
</dbReference>
<evidence type="ECO:0000256" key="3">
    <source>
        <dbReference type="ARBA" id="ARBA00022574"/>
    </source>
</evidence>
<evidence type="ECO:0000256" key="5">
    <source>
        <dbReference type="ARBA" id="ARBA00023242"/>
    </source>
</evidence>
<organism evidence="9 10">
    <name type="scientific">Raphidocelis subcapitata</name>
    <dbReference type="NCBI Taxonomy" id="307507"/>
    <lineage>
        <taxon>Eukaryota</taxon>
        <taxon>Viridiplantae</taxon>
        <taxon>Chlorophyta</taxon>
        <taxon>core chlorophytes</taxon>
        <taxon>Chlorophyceae</taxon>
        <taxon>CS clade</taxon>
        <taxon>Sphaeropleales</taxon>
        <taxon>Selenastraceae</taxon>
        <taxon>Raphidocelis</taxon>
    </lineage>
</organism>
<dbReference type="InterPro" id="IPR012952">
    <property type="entry name" value="BING4_C_dom"/>
</dbReference>
<dbReference type="InterPro" id="IPR019775">
    <property type="entry name" value="WD40_repeat_CS"/>
</dbReference>
<evidence type="ECO:0000256" key="1">
    <source>
        <dbReference type="ARBA" id="ARBA00004604"/>
    </source>
</evidence>
<keyword evidence="10" id="KW-1185">Reference proteome</keyword>
<feature type="compositionally biased region" description="Basic residues" evidence="7">
    <location>
        <begin position="465"/>
        <end position="479"/>
    </location>
</feature>
<dbReference type="InterPro" id="IPR040315">
    <property type="entry name" value="WDR46/Utp7"/>
</dbReference>
<evidence type="ECO:0000259" key="8">
    <source>
        <dbReference type="SMART" id="SM01033"/>
    </source>
</evidence>
<comment type="subcellular location">
    <subcellularLocation>
        <location evidence="1">Nucleus</location>
        <location evidence="1">Nucleolus</location>
    </subcellularLocation>
</comment>
<dbReference type="FunCoup" id="A0A2V0P965">
    <property type="interactions" value="1897"/>
</dbReference>
<dbReference type="InterPro" id="IPR001680">
    <property type="entry name" value="WD40_rpt"/>
</dbReference>
<keyword evidence="5" id="KW-0539">Nucleus</keyword>
<dbReference type="InterPro" id="IPR036322">
    <property type="entry name" value="WD40_repeat_dom_sf"/>
</dbReference>
<dbReference type="SMART" id="SM00320">
    <property type="entry name" value="WD40"/>
    <property type="match status" value="3"/>
</dbReference>
<dbReference type="AlphaFoldDB" id="A0A2V0P965"/>
<evidence type="ECO:0000313" key="10">
    <source>
        <dbReference type="Proteomes" id="UP000247498"/>
    </source>
</evidence>
<dbReference type="Pfam" id="PF08149">
    <property type="entry name" value="BING4CT"/>
    <property type="match status" value="1"/>
</dbReference>
<feature type="region of interest" description="Disordered" evidence="7">
    <location>
        <begin position="1"/>
        <end position="26"/>
    </location>
</feature>
<keyword evidence="2" id="KW-0698">rRNA processing</keyword>
<keyword evidence="3 6" id="KW-0853">WD repeat</keyword>
<dbReference type="GO" id="GO:0000462">
    <property type="term" value="P:maturation of SSU-rRNA from tricistronic rRNA transcript (SSU-rRNA, 5.8S rRNA, LSU-rRNA)"/>
    <property type="evidence" value="ECO:0007669"/>
    <property type="project" value="TreeGrafter"/>
</dbReference>
<feature type="compositionally biased region" description="Basic and acidic residues" evidence="7">
    <location>
        <begin position="437"/>
        <end position="464"/>
    </location>
</feature>
<feature type="compositionally biased region" description="Basic and acidic residues" evidence="7">
    <location>
        <begin position="483"/>
        <end position="515"/>
    </location>
</feature>
<dbReference type="Gene3D" id="2.130.10.10">
    <property type="entry name" value="YVTN repeat-like/Quinoprotein amine dehydrogenase"/>
    <property type="match status" value="1"/>
</dbReference>
<proteinExistence type="predicted"/>
<reference evidence="9 10" key="1">
    <citation type="journal article" date="2018" name="Sci. Rep.">
        <title>Raphidocelis subcapitata (=Pseudokirchneriella subcapitata) provides an insight into genome evolution and environmental adaptations in the Sphaeropleales.</title>
        <authorList>
            <person name="Suzuki S."/>
            <person name="Yamaguchi H."/>
            <person name="Nakajima N."/>
            <person name="Kawachi M."/>
        </authorList>
    </citation>
    <scope>NUCLEOTIDE SEQUENCE [LARGE SCALE GENOMIC DNA]</scope>
    <source>
        <strain evidence="9 10">NIES-35</strain>
    </source>
</reference>
<dbReference type="GO" id="GO:0032040">
    <property type="term" value="C:small-subunit processome"/>
    <property type="evidence" value="ECO:0007669"/>
    <property type="project" value="TreeGrafter"/>
</dbReference>
<dbReference type="FunFam" id="2.130.10.10:FF:000378">
    <property type="entry name" value="U3 small nucleolar RNA-associated protein 7"/>
    <property type="match status" value="1"/>
</dbReference>
<feature type="compositionally biased region" description="Pro residues" evidence="7">
    <location>
        <begin position="1"/>
        <end position="11"/>
    </location>
</feature>
<evidence type="ECO:0000256" key="4">
    <source>
        <dbReference type="ARBA" id="ARBA00022737"/>
    </source>
</evidence>